<evidence type="ECO:0000256" key="6">
    <source>
        <dbReference type="ARBA" id="ARBA00023004"/>
    </source>
</evidence>
<feature type="chain" id="PRO_5046692044" description="Catalase-related peroxidase" evidence="8">
    <location>
        <begin position="25"/>
        <end position="328"/>
    </location>
</feature>
<dbReference type="PANTHER" id="PTHR11465">
    <property type="entry name" value="CATALASE"/>
    <property type="match status" value="1"/>
</dbReference>
<keyword evidence="6 7" id="KW-0408">Iron</keyword>
<keyword evidence="2 7" id="KW-0575">Peroxidase</keyword>
<comment type="caution">
    <text evidence="10">The sequence shown here is derived from an EMBL/GenBank/DDBJ whole genome shotgun (WGS) entry which is preliminary data.</text>
</comment>
<dbReference type="CDD" id="cd08153">
    <property type="entry name" value="srpA_like"/>
    <property type="match status" value="1"/>
</dbReference>
<protein>
    <recommendedName>
        <fullName evidence="7">Catalase-related peroxidase</fullName>
        <ecNumber evidence="7">1.11.1.-</ecNumber>
    </recommendedName>
</protein>
<name>A0ABQ4SA98_9HYPH</name>
<dbReference type="SUPFAM" id="SSF56634">
    <property type="entry name" value="Heme-dependent catalase-like"/>
    <property type="match status" value="1"/>
</dbReference>
<evidence type="ECO:0000256" key="4">
    <source>
        <dbReference type="ARBA" id="ARBA00022723"/>
    </source>
</evidence>
<comment type="cofactor">
    <cofactor evidence="7">
        <name>heme</name>
        <dbReference type="ChEBI" id="CHEBI:30413"/>
    </cofactor>
</comment>
<sequence length="328" mass="33912">MRTTRMLRAGAALAAALAAPAALAQDADPQAIVAGQFAIGGNHPGVRASGAKGTCVSGTFTPTPEAAGLSKAPHFAKPTPMTARFSMGGSNPKISDKTKAVTRGFSMRFKDTSGDFVLVFISAPVFGTRTPQQLLDALTVRLPGPDGKPDAEKVKAFVAANPETTRQAAWLNARPVPASFAGVDYWGVHAYTLTDAKGKATVMKLKTAAAAGQLGLSDDELKAKPDSFYADELTERLAKGPATFDLVGILAEPGDPTNDATASWPEDSRKTVKLGTVAVAAIEPAATCDGATFDPVVDVPEGVAGPADDPMFAIRSPAYAVSLSRRSQ</sequence>
<dbReference type="GO" id="GO:0004601">
    <property type="term" value="F:peroxidase activity"/>
    <property type="evidence" value="ECO:0007669"/>
    <property type="project" value="UniProtKB-KW"/>
</dbReference>
<organism evidence="10 11">
    <name type="scientific">Methylobacterium isbiliense</name>
    <dbReference type="NCBI Taxonomy" id="315478"/>
    <lineage>
        <taxon>Bacteria</taxon>
        <taxon>Pseudomonadati</taxon>
        <taxon>Pseudomonadota</taxon>
        <taxon>Alphaproteobacteria</taxon>
        <taxon>Hyphomicrobiales</taxon>
        <taxon>Methylobacteriaceae</taxon>
        <taxon>Methylobacterium</taxon>
    </lineage>
</organism>
<evidence type="ECO:0000256" key="5">
    <source>
        <dbReference type="ARBA" id="ARBA00023002"/>
    </source>
</evidence>
<dbReference type="PANTHER" id="PTHR11465:SF9">
    <property type="entry name" value="CATALASE"/>
    <property type="match status" value="1"/>
</dbReference>
<dbReference type="SMART" id="SM01060">
    <property type="entry name" value="Catalase"/>
    <property type="match status" value="1"/>
</dbReference>
<dbReference type="Gene3D" id="1.20.1280.120">
    <property type="match status" value="1"/>
</dbReference>
<feature type="domain" description="Catalase core" evidence="9">
    <location>
        <begin position="2"/>
        <end position="328"/>
    </location>
</feature>
<keyword evidence="4 7" id="KW-0479">Metal-binding</keyword>
<keyword evidence="5 7" id="KW-0560">Oxidoreductase</keyword>
<dbReference type="EC" id="1.11.1.-" evidence="7"/>
<reference evidence="10" key="1">
    <citation type="journal article" date="2021" name="Front. Microbiol.">
        <title>Comprehensive Comparative Genomics and Phenotyping of Methylobacterium Species.</title>
        <authorList>
            <person name="Alessa O."/>
            <person name="Ogura Y."/>
            <person name="Fujitani Y."/>
            <person name="Takami H."/>
            <person name="Hayashi T."/>
            <person name="Sahin N."/>
            <person name="Tani A."/>
        </authorList>
    </citation>
    <scope>NUCLEOTIDE SEQUENCE</scope>
    <source>
        <strain evidence="10">DSM 17168</strain>
    </source>
</reference>
<dbReference type="Pfam" id="PF00199">
    <property type="entry name" value="Catalase"/>
    <property type="match status" value="1"/>
</dbReference>
<dbReference type="PIRSF" id="PIRSF000296">
    <property type="entry name" value="SrpA"/>
    <property type="match status" value="1"/>
</dbReference>
<comment type="function">
    <text evidence="7">Has an organic peroxide-dependent peroxidase activity.</text>
</comment>
<comment type="similarity">
    <text evidence="1 7">Belongs to the catalase family.</text>
</comment>
<evidence type="ECO:0000313" key="11">
    <source>
        <dbReference type="Proteomes" id="UP001055153"/>
    </source>
</evidence>
<accession>A0ABQ4SA98</accession>
<evidence type="ECO:0000256" key="7">
    <source>
        <dbReference type="PIRNR" id="PIRNR000296"/>
    </source>
</evidence>
<keyword evidence="11" id="KW-1185">Reference proteome</keyword>
<dbReference type="Proteomes" id="UP001055153">
    <property type="component" value="Unassembled WGS sequence"/>
</dbReference>
<dbReference type="PROSITE" id="PS51402">
    <property type="entry name" value="CATALASE_3"/>
    <property type="match status" value="1"/>
</dbReference>
<evidence type="ECO:0000259" key="9">
    <source>
        <dbReference type="SMART" id="SM01060"/>
    </source>
</evidence>
<reference evidence="10" key="2">
    <citation type="submission" date="2021-08" db="EMBL/GenBank/DDBJ databases">
        <authorList>
            <person name="Tani A."/>
            <person name="Ola A."/>
            <person name="Ogura Y."/>
            <person name="Katsura K."/>
            <person name="Hayashi T."/>
        </authorList>
    </citation>
    <scope>NUCLEOTIDE SEQUENCE</scope>
    <source>
        <strain evidence="10">DSM 17168</strain>
    </source>
</reference>
<keyword evidence="3 7" id="KW-0349">Heme</keyword>
<evidence type="ECO:0000313" key="10">
    <source>
        <dbReference type="EMBL" id="GJE00117.1"/>
    </source>
</evidence>
<keyword evidence="8" id="KW-0732">Signal</keyword>
<gene>
    <name evidence="10" type="primary">srpA_2</name>
    <name evidence="10" type="ORF">GMJLKIPL_2035</name>
</gene>
<evidence type="ECO:0000256" key="8">
    <source>
        <dbReference type="SAM" id="SignalP"/>
    </source>
</evidence>
<dbReference type="InterPro" id="IPR020835">
    <property type="entry name" value="Catalase_sf"/>
</dbReference>
<dbReference type="InterPro" id="IPR011614">
    <property type="entry name" value="Catalase_core"/>
</dbReference>
<dbReference type="EMBL" id="BPQQ01000022">
    <property type="protein sequence ID" value="GJE00117.1"/>
    <property type="molecule type" value="Genomic_DNA"/>
</dbReference>
<evidence type="ECO:0000256" key="2">
    <source>
        <dbReference type="ARBA" id="ARBA00022559"/>
    </source>
</evidence>
<dbReference type="InterPro" id="IPR024168">
    <property type="entry name" value="Catalase_SrpA-type_pred"/>
</dbReference>
<evidence type="ECO:0000256" key="1">
    <source>
        <dbReference type="ARBA" id="ARBA00005329"/>
    </source>
</evidence>
<dbReference type="InterPro" id="IPR018028">
    <property type="entry name" value="Catalase"/>
</dbReference>
<feature type="signal peptide" evidence="8">
    <location>
        <begin position="1"/>
        <end position="24"/>
    </location>
</feature>
<evidence type="ECO:0000256" key="3">
    <source>
        <dbReference type="ARBA" id="ARBA00022617"/>
    </source>
</evidence>
<dbReference type="Gene3D" id="2.40.180.10">
    <property type="entry name" value="Catalase core domain"/>
    <property type="match status" value="1"/>
</dbReference>
<proteinExistence type="inferred from homology"/>
<dbReference type="RefSeq" id="WP_238234995.1">
    <property type="nucleotide sequence ID" value="NZ_BPQQ01000022.1"/>
</dbReference>